<dbReference type="RefSeq" id="WP_150905088.1">
    <property type="nucleotide sequence ID" value="NZ_VTWT01000010.1"/>
</dbReference>
<organism evidence="2 3">
    <name type="scientific">Adhaeribacter soli</name>
    <dbReference type="NCBI Taxonomy" id="2607655"/>
    <lineage>
        <taxon>Bacteria</taxon>
        <taxon>Pseudomonadati</taxon>
        <taxon>Bacteroidota</taxon>
        <taxon>Cytophagia</taxon>
        <taxon>Cytophagales</taxon>
        <taxon>Hymenobacteraceae</taxon>
        <taxon>Adhaeribacter</taxon>
    </lineage>
</organism>
<comment type="caution">
    <text evidence="2">The sequence shown here is derived from an EMBL/GenBank/DDBJ whole genome shotgun (WGS) entry which is preliminary data.</text>
</comment>
<feature type="transmembrane region" description="Helical" evidence="1">
    <location>
        <begin position="337"/>
        <end position="357"/>
    </location>
</feature>
<keyword evidence="1" id="KW-0812">Transmembrane</keyword>
<feature type="transmembrane region" description="Helical" evidence="1">
    <location>
        <begin position="306"/>
        <end position="325"/>
    </location>
</feature>
<sequence>MSKKITTLLVLFLFLDICYSFFQYYYTAHDGDMAAIIAPAEWYSDVLKDPFGFSLLSEQKSYGGSNRFFAHWSLGAYFKTVPLMLQAFVSPLDSTYLASALAKIGIHLLIIWLLGLFITNSGKWWKPEFILAGALVAPFFQTWGYFDRVSIIESSITYTFFYALSTAILILFFLPFYQAYFLGQDVKFTLPKKIILFALTIILPFMGPLNLGIIAIVCSFTLAYQWWLNFRNSGEIPFIKRIWNSVLKIPKPLLFYFPVILLFSFYSLYIGSFNAESDNSISIADRYSFLLTGLNRQLFFGQGWEFSPAYSILFLLLIINSLILWKKGPEGKKIVKWLLWVIVFSIIYILLLPLGGYRSYRPHIVSGSTFQPVTLTLVFFYGLTCWYILRQTTLKYRKLYIGTLILVAVIFSSTERPSDSTYQCERNAILAIAASPEKHVDLETWCGVMSWGKITHPYYSIPGGKLLHYWGITKEEKNYTTGK</sequence>
<evidence type="ECO:0008006" key="4">
    <source>
        <dbReference type="Google" id="ProtNLM"/>
    </source>
</evidence>
<keyword evidence="3" id="KW-1185">Reference proteome</keyword>
<feature type="transmembrane region" description="Helical" evidence="1">
    <location>
        <begin position="129"/>
        <end position="146"/>
    </location>
</feature>
<feature type="transmembrane region" description="Helical" evidence="1">
    <location>
        <begin position="194"/>
        <end position="227"/>
    </location>
</feature>
<reference evidence="2 3" key="1">
    <citation type="submission" date="2019-09" db="EMBL/GenBank/DDBJ databases">
        <title>Genome sequence of Adhaeribacter sp. M2.</title>
        <authorList>
            <person name="Srinivasan S."/>
        </authorList>
    </citation>
    <scope>NUCLEOTIDE SEQUENCE [LARGE SCALE GENOMIC DNA]</scope>
    <source>
        <strain evidence="2 3">M2</strain>
    </source>
</reference>
<gene>
    <name evidence="2" type="ORF">F0P94_16535</name>
</gene>
<feature type="transmembrane region" description="Helical" evidence="1">
    <location>
        <begin position="96"/>
        <end position="117"/>
    </location>
</feature>
<evidence type="ECO:0000313" key="3">
    <source>
        <dbReference type="Proteomes" id="UP000326570"/>
    </source>
</evidence>
<dbReference type="EMBL" id="VTWT01000010">
    <property type="protein sequence ID" value="KAA9326023.1"/>
    <property type="molecule type" value="Genomic_DNA"/>
</dbReference>
<dbReference type="AlphaFoldDB" id="A0A5N1IJU8"/>
<keyword evidence="1" id="KW-1133">Transmembrane helix</keyword>
<feature type="transmembrane region" description="Helical" evidence="1">
    <location>
        <begin position="158"/>
        <end position="182"/>
    </location>
</feature>
<accession>A0A5N1IJU8</accession>
<keyword evidence="1" id="KW-0472">Membrane</keyword>
<dbReference type="Proteomes" id="UP000326570">
    <property type="component" value="Unassembled WGS sequence"/>
</dbReference>
<evidence type="ECO:0000313" key="2">
    <source>
        <dbReference type="EMBL" id="KAA9326023.1"/>
    </source>
</evidence>
<evidence type="ECO:0000256" key="1">
    <source>
        <dbReference type="SAM" id="Phobius"/>
    </source>
</evidence>
<feature type="transmembrane region" description="Helical" evidence="1">
    <location>
        <begin position="369"/>
        <end position="389"/>
    </location>
</feature>
<proteinExistence type="predicted"/>
<name>A0A5N1IJU8_9BACT</name>
<feature type="transmembrane region" description="Helical" evidence="1">
    <location>
        <begin position="253"/>
        <end position="271"/>
    </location>
</feature>
<protein>
    <recommendedName>
        <fullName evidence="4">YfhO family protein</fullName>
    </recommendedName>
</protein>